<gene>
    <name evidence="2" type="ORF">ACFPIJ_43385</name>
</gene>
<protein>
    <submittedName>
        <fullName evidence="2">AAA family ATPase</fullName>
    </submittedName>
</protein>
<sequence length="325" mass="36799">MDYRHDVDLGTRFQQDAPAPTEKTIEIPDQDPLQEHAWESQVVTREPYRASKELEDAVNLAIALGRPLLLQGDPGTGKTRLAHAVAFTLGLPLEEIHVKSTTRARDLLYTYDAVRRLYDVQMSGPDSDGLGREAAPYVRLGPLGRAIARAAYGRRSVVLIDEIDKADIDFPNDLLRELDRPAFEVAEVPKLRWRVPQRTGLRPIVIVTNNEEKALPNAFLRRCVFHFVTFPESHEDLDAILSLHNIERPELRAQVVHTFRELRGLDLAKRPGISELLDWVNYLDAIDEPVENVASVPHLGAVVKQRGDQLRVAEWQRGRTSRDPQ</sequence>
<dbReference type="EMBL" id="JBHSIU010000066">
    <property type="protein sequence ID" value="MFC5004657.1"/>
    <property type="molecule type" value="Genomic_DNA"/>
</dbReference>
<feature type="domain" description="AAA+ ATPase" evidence="1">
    <location>
        <begin position="64"/>
        <end position="231"/>
    </location>
</feature>
<evidence type="ECO:0000259" key="1">
    <source>
        <dbReference type="SMART" id="SM00382"/>
    </source>
</evidence>
<dbReference type="InterPro" id="IPR011704">
    <property type="entry name" value="ATPase_dyneun-rel_AAA"/>
</dbReference>
<dbReference type="SUPFAM" id="SSF52540">
    <property type="entry name" value="P-loop containing nucleoside triphosphate hydrolases"/>
    <property type="match status" value="1"/>
</dbReference>
<dbReference type="Pfam" id="PF07728">
    <property type="entry name" value="AAA_5"/>
    <property type="match status" value="1"/>
</dbReference>
<dbReference type="Gene3D" id="3.40.50.300">
    <property type="entry name" value="P-loop containing nucleotide triphosphate hydrolases"/>
    <property type="match status" value="1"/>
</dbReference>
<dbReference type="InterPro" id="IPR003593">
    <property type="entry name" value="AAA+_ATPase"/>
</dbReference>
<comment type="caution">
    <text evidence="2">The sequence shown here is derived from an EMBL/GenBank/DDBJ whole genome shotgun (WGS) entry which is preliminary data.</text>
</comment>
<keyword evidence="3" id="KW-1185">Reference proteome</keyword>
<dbReference type="Proteomes" id="UP001595912">
    <property type="component" value="Unassembled WGS sequence"/>
</dbReference>
<organism evidence="2 3">
    <name type="scientific">Dactylosporangium cerinum</name>
    <dbReference type="NCBI Taxonomy" id="1434730"/>
    <lineage>
        <taxon>Bacteria</taxon>
        <taxon>Bacillati</taxon>
        <taxon>Actinomycetota</taxon>
        <taxon>Actinomycetes</taxon>
        <taxon>Micromonosporales</taxon>
        <taxon>Micromonosporaceae</taxon>
        <taxon>Dactylosporangium</taxon>
    </lineage>
</organism>
<dbReference type="PANTHER" id="PTHR42759">
    <property type="entry name" value="MOXR FAMILY PROTEIN"/>
    <property type="match status" value="1"/>
</dbReference>
<dbReference type="CDD" id="cd00009">
    <property type="entry name" value="AAA"/>
    <property type="match status" value="1"/>
</dbReference>
<dbReference type="RefSeq" id="WP_380124757.1">
    <property type="nucleotide sequence ID" value="NZ_JBHSIU010000066.1"/>
</dbReference>
<dbReference type="SMART" id="SM00382">
    <property type="entry name" value="AAA"/>
    <property type="match status" value="1"/>
</dbReference>
<evidence type="ECO:0000313" key="2">
    <source>
        <dbReference type="EMBL" id="MFC5004657.1"/>
    </source>
</evidence>
<evidence type="ECO:0000313" key="3">
    <source>
        <dbReference type="Proteomes" id="UP001595912"/>
    </source>
</evidence>
<proteinExistence type="predicted"/>
<reference evidence="3" key="1">
    <citation type="journal article" date="2019" name="Int. J. Syst. Evol. Microbiol.">
        <title>The Global Catalogue of Microorganisms (GCM) 10K type strain sequencing project: providing services to taxonomists for standard genome sequencing and annotation.</title>
        <authorList>
            <consortium name="The Broad Institute Genomics Platform"/>
            <consortium name="The Broad Institute Genome Sequencing Center for Infectious Disease"/>
            <person name="Wu L."/>
            <person name="Ma J."/>
        </authorList>
    </citation>
    <scope>NUCLEOTIDE SEQUENCE [LARGE SCALE GENOMIC DNA]</scope>
    <source>
        <strain evidence="3">CGMCC 4.7152</strain>
    </source>
</reference>
<dbReference type="PANTHER" id="PTHR42759:SF6">
    <property type="entry name" value="REGULATORY PROTEIN-RELATED"/>
    <property type="match status" value="1"/>
</dbReference>
<dbReference type="InterPro" id="IPR050764">
    <property type="entry name" value="CbbQ/NirQ/NorQ/GpvN"/>
</dbReference>
<accession>A0ABV9W8T9</accession>
<name>A0ABV9W8T9_9ACTN</name>
<dbReference type="InterPro" id="IPR027417">
    <property type="entry name" value="P-loop_NTPase"/>
</dbReference>